<feature type="domain" description="MROH2B-like N-terminal HEAT-repeats" evidence="5">
    <location>
        <begin position="95"/>
        <end position="317"/>
    </location>
</feature>
<dbReference type="eggNOG" id="KOG2032">
    <property type="taxonomic scope" value="Eukaryota"/>
</dbReference>
<evidence type="ECO:0000256" key="1">
    <source>
        <dbReference type="ARBA" id="ARBA00022737"/>
    </source>
</evidence>
<dbReference type="GeneID" id="8853460"/>
<dbReference type="InterPro" id="IPR045206">
    <property type="entry name" value="Maestro_heat-like_prot"/>
</dbReference>
<feature type="compositionally biased region" description="Polar residues" evidence="2">
    <location>
        <begin position="591"/>
        <end position="601"/>
    </location>
</feature>
<dbReference type="InterPro" id="IPR048465">
    <property type="entry name" value="Maestro-like_HEAT"/>
</dbReference>
<organism evidence="8">
    <name type="scientific">Naegleria gruberi</name>
    <name type="common">Amoeba</name>
    <dbReference type="NCBI Taxonomy" id="5762"/>
    <lineage>
        <taxon>Eukaryota</taxon>
        <taxon>Discoba</taxon>
        <taxon>Heterolobosea</taxon>
        <taxon>Tetramitia</taxon>
        <taxon>Eutetramitia</taxon>
        <taxon>Vahlkampfiidae</taxon>
        <taxon>Naegleria</taxon>
    </lineage>
</organism>
<dbReference type="SUPFAM" id="SSF48371">
    <property type="entry name" value="ARM repeat"/>
    <property type="match status" value="2"/>
</dbReference>
<dbReference type="Pfam" id="PF23221">
    <property type="entry name" value="HEAT_MROH2B_1st"/>
    <property type="match status" value="1"/>
</dbReference>
<sequence>MSFFGFGRSSSSSNVTSPSSSSGQSGDSSQLSSPTYDTGRNIDDIVKGLLIALDDSDINVHKNIHQSLLKIGNECELLLLSKSLYFLNNTCPKSNKKHRVFVMNILTELLNKKPSSNDYAVVRTSLSSQIDTTQQLFKLPDDLSRALINMAVLEMVQEKSVNSDWQASACNLLIALSRFSPDMVSGQLLERFPVSSTNPPHYFVIKALSDIAFYYPLLFISNLKEVLSRTLPLLAMIKHDNLRWVFCAALGRWSEAAIYCLELSEKSTQHSNPIDKTTISQYHSSVLTAMKHILLEWLNLREPKIRLAAAQSIGYMCHIIETDQLNQLLPKLMPNYIQSLRKEIKDDPLPVTVGLQYIVKVVVRDCPTSLNEHLQATLGTLYSVLLTTIARKGSYKNGQRNIAETLKTFHYLTRGFTDQVVSFLQAQLEQPTGTTITRVSALKILRYLVVNNDEDLISYRDVIVSGLMKILKDPSGNMIVIADDSEVHYEFSVLIHTMAQKSGYMISQGGTELVHVILRGCSISERKIADDLKAKIPPSLLNGNDQEKVAQSMIARYEKEDASVFVDTTIISAQQTAEDEELSSEDSEGSKTTNPQDSLDSSTNVPLVVTWYQVREGCDRVLLSFTTKLGEEMDKVLWPFLLESFVIPSYDIAFPVLCRAIADISKRKKNDDDFIIDFDAQVNIPKQNFIFARLLLKLTSPFGRNQPAVNILRALYCLSPNIHPDVVQLWGKKLPNLKKYIDTCDSLTSFNQDEWDNQLLNLVRDSIDSVQDDRWAVALGEALLDHADIFYKNNRLLKKALLSIVGLIIQKSQLKQFIHSAVERCFKITDHTSDEERLGCARGLGQAAVNHCDSVLTQLQNVMKAPEKKTGFFARNTGKEVGPEERATAILSYGYVSMLTPLNLITSRVEVHVVKNMTPILKPQPPQPIPYELKENGLKAIDLIGKSVHPSRLSDFILKSRDELVRLVIQIMTPSAQLLQQVNTVPQYLSINKLRALGLDAISTLIKLPPKIEVDVQNEVLNTVLGLIKIKSAIKPTDAKQPLGIEELQTSDDSILEGVSNVLFSLLHTDNSQGTLDDILKALETDHLNSQNSLERDRSANIYVSLLKDFAKLISAYDSESQSANVFGTSMISLGRIIGQLIPRVTESTIGVRKSGLDGIYLVLRIQHFLQNIKSQDDEDLPEYLQQIGPLRNQLFEASNIKELFEVTKELSQILCEAIKDKSHLMNLIDTLIDTLVDPEVDGANSSCIVLSALIRLRGKELEQEAANYVKKMIKLIPQFISNQREQIVSGLLHGIRGFTRHFPLLIMNTLIAYPVPHTIEVTKSFQIISTDPMLNQQLLDHLLDIINNAQLYEEKRSSEVDMDLIPTHNTVSCTQALYEILAVEDFAQIAMKNYASIIITALVRVGTANEMTVNPPTKYAQQCIINFYKLTQETIRNAKLEELEETHDSSHEDHKQTFEERKEAIISSTPLEFEATILEGLLQKKIYGDSVQEVLSKICKAYPQHVRAMFDFVKPFISRTFIGQRVIATCIISVLLNFIQNDRELVHNCINALLSRSGTDEVVVVKLYALRGLSSLSIHPKDILHQYVTPVIGALLSNLEDLNQAVILEAMTSVKNIFKIAEDAYISPLLMNLCVRLKPSFEKKDPLIREASIKLFGALHRFCDGVMRDTLISTIFNNLPILLCHVQDPEENVSIACRLALRQLVPTLKSEAFTEIFQIDAFKVEDTTAPQAVQPLKFDEFSEIFAKTWIQEFPDRISDLVMNLVVFYKSEWSNCCASACLILGYLLANLSKEQKTRVNLRHTTQGLTDLLKSPSPLIREKVSKMLGLLFEA</sequence>
<dbReference type="Pfam" id="PF23227">
    <property type="entry name" value="HEAT_MROH2B_C"/>
    <property type="match status" value="1"/>
</dbReference>
<dbReference type="Gene3D" id="1.25.10.10">
    <property type="entry name" value="Leucine-rich Repeat Variant"/>
    <property type="match status" value="2"/>
</dbReference>
<dbReference type="PANTHER" id="PTHR23120:SF0">
    <property type="entry name" value="MAESTRO HEAT-LIKE REPEAT FAMILY MEMBER 1"/>
    <property type="match status" value="1"/>
</dbReference>
<gene>
    <name evidence="7" type="ORF">NAEGRDRAFT_59307</name>
</gene>
<feature type="domain" description="MROH2B-like HEAT-repeats" evidence="4">
    <location>
        <begin position="612"/>
        <end position="1027"/>
    </location>
</feature>
<evidence type="ECO:0000259" key="6">
    <source>
        <dbReference type="Pfam" id="PF23227"/>
    </source>
</evidence>
<feature type="compositionally biased region" description="Low complexity" evidence="2">
    <location>
        <begin position="1"/>
        <end position="33"/>
    </location>
</feature>
<feature type="region of interest" description="Disordered" evidence="2">
    <location>
        <begin position="1"/>
        <end position="36"/>
    </location>
</feature>
<protein>
    <submittedName>
        <fullName evidence="7">Uncharacterized protein</fullName>
    </submittedName>
</protein>
<keyword evidence="8" id="KW-1185">Reference proteome</keyword>
<dbReference type="OMA" id="EVYIKAM"/>
<dbReference type="InterPro" id="IPR016024">
    <property type="entry name" value="ARM-type_fold"/>
</dbReference>
<dbReference type="VEuPathDB" id="AmoebaDB:NAEGRDRAFT_59307"/>
<dbReference type="InterPro" id="IPR056282">
    <property type="entry name" value="MROH2B-like_N_HEAT"/>
</dbReference>
<feature type="domain" description="Maestro-like HEAT-repeats" evidence="3">
    <location>
        <begin position="1095"/>
        <end position="1340"/>
    </location>
</feature>
<reference evidence="7 8" key="1">
    <citation type="journal article" date="2010" name="Cell">
        <title>The genome of Naegleria gruberi illuminates early eukaryotic versatility.</title>
        <authorList>
            <person name="Fritz-Laylin L.K."/>
            <person name="Prochnik S.E."/>
            <person name="Ginger M.L."/>
            <person name="Dacks J.B."/>
            <person name="Carpenter M.L."/>
            <person name="Field M.C."/>
            <person name="Kuo A."/>
            <person name="Paredez A."/>
            <person name="Chapman J."/>
            <person name="Pham J."/>
            <person name="Shu S."/>
            <person name="Neupane R."/>
            <person name="Cipriano M."/>
            <person name="Mancuso J."/>
            <person name="Tu H."/>
            <person name="Salamov A."/>
            <person name="Lindquist E."/>
            <person name="Shapiro H."/>
            <person name="Lucas S."/>
            <person name="Grigoriev I.V."/>
            <person name="Cande W.Z."/>
            <person name="Fulton C."/>
            <person name="Rokhsar D.S."/>
            <person name="Dawson S.C."/>
        </authorList>
    </citation>
    <scope>NUCLEOTIDE SEQUENCE [LARGE SCALE GENOMIC DNA]</scope>
    <source>
        <strain evidence="7 8">NEG-M</strain>
    </source>
</reference>
<dbReference type="InterPro" id="IPR055408">
    <property type="entry name" value="HEAT_MROH2B-like"/>
</dbReference>
<keyword evidence="1" id="KW-0677">Repeat</keyword>
<evidence type="ECO:0000313" key="7">
    <source>
        <dbReference type="EMBL" id="EFC39191.1"/>
    </source>
</evidence>
<dbReference type="EMBL" id="GG738901">
    <property type="protein sequence ID" value="EFC39191.1"/>
    <property type="molecule type" value="Genomic_DNA"/>
</dbReference>
<dbReference type="InterPro" id="IPR055406">
    <property type="entry name" value="HEAT_Maestro"/>
</dbReference>
<dbReference type="RefSeq" id="XP_002671935.1">
    <property type="nucleotide sequence ID" value="XM_002671889.1"/>
</dbReference>
<dbReference type="GO" id="GO:0005737">
    <property type="term" value="C:cytoplasm"/>
    <property type="evidence" value="ECO:0007669"/>
    <property type="project" value="TreeGrafter"/>
</dbReference>
<feature type="domain" description="Maestro/Maestro-like HEAT-repeats" evidence="6">
    <location>
        <begin position="1554"/>
        <end position="1830"/>
    </location>
</feature>
<evidence type="ECO:0000259" key="3">
    <source>
        <dbReference type="Pfam" id="PF21047"/>
    </source>
</evidence>
<evidence type="ECO:0000313" key="8">
    <source>
        <dbReference type="Proteomes" id="UP000006671"/>
    </source>
</evidence>
<evidence type="ECO:0000259" key="4">
    <source>
        <dbReference type="Pfam" id="PF23210"/>
    </source>
</evidence>
<feature type="region of interest" description="Disordered" evidence="2">
    <location>
        <begin position="576"/>
        <end position="601"/>
    </location>
</feature>
<dbReference type="PANTHER" id="PTHR23120">
    <property type="entry name" value="MAESTRO-RELATED HEAT DOMAIN-CONTAINING"/>
    <property type="match status" value="1"/>
</dbReference>
<dbReference type="KEGG" id="ngr:NAEGRDRAFT_59307"/>
<dbReference type="Pfam" id="PF21047">
    <property type="entry name" value="HEAT_Maestro"/>
    <property type="match status" value="1"/>
</dbReference>
<dbReference type="OrthoDB" id="1884734at2759"/>
<proteinExistence type="predicted"/>
<dbReference type="Pfam" id="PF23210">
    <property type="entry name" value="HEAT_Maestro_2"/>
    <property type="match status" value="2"/>
</dbReference>
<dbReference type="InterPro" id="IPR011989">
    <property type="entry name" value="ARM-like"/>
</dbReference>
<feature type="compositionally biased region" description="Acidic residues" evidence="2">
    <location>
        <begin position="577"/>
        <end position="587"/>
    </location>
</feature>
<accession>D2VV87</accession>
<dbReference type="Proteomes" id="UP000006671">
    <property type="component" value="Unassembled WGS sequence"/>
</dbReference>
<evidence type="ECO:0000256" key="2">
    <source>
        <dbReference type="SAM" id="MobiDB-lite"/>
    </source>
</evidence>
<dbReference type="InParanoid" id="D2VV87"/>
<evidence type="ECO:0000259" key="5">
    <source>
        <dbReference type="Pfam" id="PF23221"/>
    </source>
</evidence>
<feature type="domain" description="MROH2B-like HEAT-repeats" evidence="4">
    <location>
        <begin position="321"/>
        <end position="530"/>
    </location>
</feature>
<name>D2VV87_NAEGR</name>